<proteinExistence type="predicted"/>
<sequence>MTEQHSESSCLKVVTVGKDGKRRFDRRTKQWLVEACLAPGASVAGLALKHGVNANLLRKWIKLHQQRLAESTASPTIESPFVPVIDVSHERSVVERKSAILSAPQGTSGPHADRAASLTVQMPNGVTLKLECAGSDAALLSAMIETLGRCDVPPGR</sequence>
<dbReference type="SUPFAM" id="SSF46689">
    <property type="entry name" value="Homeodomain-like"/>
    <property type="match status" value="1"/>
</dbReference>
<dbReference type="InterPro" id="IPR009057">
    <property type="entry name" value="Homeodomain-like_sf"/>
</dbReference>
<name>A0ABS8K698_9BURK</name>
<dbReference type="Pfam" id="PF01527">
    <property type="entry name" value="HTH_Tnp_1"/>
    <property type="match status" value="1"/>
</dbReference>
<evidence type="ECO:0000313" key="1">
    <source>
        <dbReference type="EMBL" id="MCC8397694.1"/>
    </source>
</evidence>
<keyword evidence="2" id="KW-1185">Reference proteome</keyword>
<accession>A0ABS8K698</accession>
<dbReference type="RefSeq" id="WP_230513945.1">
    <property type="nucleotide sequence ID" value="NZ_JAJITD010000044.1"/>
</dbReference>
<evidence type="ECO:0000313" key="2">
    <source>
        <dbReference type="Proteomes" id="UP001431019"/>
    </source>
</evidence>
<comment type="caution">
    <text evidence="1">The sequence shown here is derived from an EMBL/GenBank/DDBJ whole genome shotgun (WGS) entry which is preliminary data.</text>
</comment>
<protein>
    <submittedName>
        <fullName evidence="1">Transposase</fullName>
    </submittedName>
</protein>
<dbReference type="NCBIfam" id="NF047595">
    <property type="entry name" value="IS66_ISRel24_TnpA"/>
    <property type="match status" value="1"/>
</dbReference>
<organism evidence="1 2">
    <name type="scientific">Paraburkholderia sejongensis</name>
    <dbReference type="NCBI Taxonomy" id="2886946"/>
    <lineage>
        <taxon>Bacteria</taxon>
        <taxon>Pseudomonadati</taxon>
        <taxon>Pseudomonadota</taxon>
        <taxon>Betaproteobacteria</taxon>
        <taxon>Burkholderiales</taxon>
        <taxon>Burkholderiaceae</taxon>
        <taxon>Paraburkholderia</taxon>
    </lineage>
</organism>
<reference evidence="1 2" key="1">
    <citation type="submission" date="2021-11" db="EMBL/GenBank/DDBJ databases">
        <authorList>
            <person name="Oh E.-T."/>
            <person name="Kim S.-B."/>
        </authorList>
    </citation>
    <scope>NUCLEOTIDE SEQUENCE [LARGE SCALE GENOMIC DNA]</scope>
    <source>
        <strain evidence="1 2">MMS20-SJTR3</strain>
    </source>
</reference>
<gene>
    <name evidence="1" type="ORF">LJ656_34755</name>
</gene>
<dbReference type="InterPro" id="IPR002514">
    <property type="entry name" value="Transposase_8"/>
</dbReference>
<dbReference type="EMBL" id="JAJITD010000044">
    <property type="protein sequence ID" value="MCC8397694.1"/>
    <property type="molecule type" value="Genomic_DNA"/>
</dbReference>
<dbReference type="Proteomes" id="UP001431019">
    <property type="component" value="Unassembled WGS sequence"/>
</dbReference>